<sequence>MIAAAIASGTLAIVGLTGLSVGAGNALSGGQPLPLLASRSSCPTPRLPGRVVNVDLTNRGGPMMGNSPGMMSGGGNREMFGGAMRLSIDQALVGRGTVSFLATNGGSISHELVILPLADSQVVGTRPVSREGQVDEERNLGEASSNCGAGAGEGIAPGASSWVTLKLSPGRYEVVCNLPGHYSAGMYSELTVT</sequence>
<evidence type="ECO:0000256" key="2">
    <source>
        <dbReference type="ARBA" id="ARBA00023008"/>
    </source>
</evidence>
<dbReference type="Pfam" id="PF06525">
    <property type="entry name" value="SoxE"/>
    <property type="match status" value="1"/>
</dbReference>
<dbReference type="InterPro" id="IPR028871">
    <property type="entry name" value="BlueCu_1_BS"/>
</dbReference>
<dbReference type="InterPro" id="IPR008972">
    <property type="entry name" value="Cupredoxin"/>
</dbReference>
<evidence type="ECO:0000259" key="3">
    <source>
        <dbReference type="Pfam" id="PF06525"/>
    </source>
</evidence>
<evidence type="ECO:0000313" key="4">
    <source>
        <dbReference type="EMBL" id="TFC06867.1"/>
    </source>
</evidence>
<keyword evidence="5" id="KW-1185">Reference proteome</keyword>
<dbReference type="PROSITE" id="PS00079">
    <property type="entry name" value="MULTICOPPER_OXIDASE1"/>
    <property type="match status" value="1"/>
</dbReference>
<dbReference type="AlphaFoldDB" id="A0A4R8WD47"/>
<dbReference type="GO" id="GO:0046872">
    <property type="term" value="F:metal ion binding"/>
    <property type="evidence" value="ECO:0007669"/>
    <property type="project" value="UniProtKB-KW"/>
</dbReference>
<organism evidence="4 5">
    <name type="scientific">Cryobacterium mannosilyticum</name>
    <dbReference type="NCBI Taxonomy" id="1259190"/>
    <lineage>
        <taxon>Bacteria</taxon>
        <taxon>Bacillati</taxon>
        <taxon>Actinomycetota</taxon>
        <taxon>Actinomycetes</taxon>
        <taxon>Micrococcales</taxon>
        <taxon>Microbacteriaceae</taxon>
        <taxon>Cryobacterium</taxon>
    </lineage>
</organism>
<dbReference type="Gene3D" id="2.60.40.420">
    <property type="entry name" value="Cupredoxins - blue copper proteins"/>
    <property type="match status" value="1"/>
</dbReference>
<reference evidence="4 5" key="1">
    <citation type="submission" date="2019-03" db="EMBL/GenBank/DDBJ databases">
        <title>Genomics of glacier-inhabiting Cryobacterium strains.</title>
        <authorList>
            <person name="Liu Q."/>
            <person name="Xin Y.-H."/>
        </authorList>
    </citation>
    <scope>NUCLEOTIDE SEQUENCE [LARGE SCALE GENOMIC DNA]</scope>
    <source>
        <strain evidence="4 5">RHLT2-21</strain>
    </source>
</reference>
<feature type="domain" description="Sulfocyanin-like C-terminal" evidence="3">
    <location>
        <begin position="97"/>
        <end position="192"/>
    </location>
</feature>
<keyword evidence="1" id="KW-0479">Metal-binding</keyword>
<proteinExistence type="predicted"/>
<dbReference type="SUPFAM" id="SSF49503">
    <property type="entry name" value="Cupredoxins"/>
    <property type="match status" value="1"/>
</dbReference>
<dbReference type="PROSITE" id="PS00196">
    <property type="entry name" value="COPPER_BLUE"/>
    <property type="match status" value="1"/>
</dbReference>
<dbReference type="EMBL" id="SOFM01000009">
    <property type="protein sequence ID" value="TFC06867.1"/>
    <property type="molecule type" value="Genomic_DNA"/>
</dbReference>
<dbReference type="InterPro" id="IPR033138">
    <property type="entry name" value="Cu_oxidase_CS"/>
</dbReference>
<dbReference type="Proteomes" id="UP000297643">
    <property type="component" value="Unassembled WGS sequence"/>
</dbReference>
<evidence type="ECO:0000256" key="1">
    <source>
        <dbReference type="ARBA" id="ARBA00022723"/>
    </source>
</evidence>
<name>A0A4R8WD47_9MICO</name>
<accession>A0A4R8WD47</accession>
<comment type="caution">
    <text evidence="4">The sequence shown here is derived from an EMBL/GenBank/DDBJ whole genome shotgun (WGS) entry which is preliminary data.</text>
</comment>
<dbReference type="InterPro" id="IPR049544">
    <property type="entry name" value="SoxE-like_C"/>
</dbReference>
<gene>
    <name evidence="4" type="ORF">E3O32_03715</name>
</gene>
<evidence type="ECO:0000313" key="5">
    <source>
        <dbReference type="Proteomes" id="UP000297643"/>
    </source>
</evidence>
<keyword evidence="2" id="KW-0186">Copper</keyword>
<protein>
    <recommendedName>
        <fullName evidence="3">Sulfocyanin-like C-terminal domain-containing protein</fullName>
    </recommendedName>
</protein>